<name>A0A5L4NM17_CAMLA</name>
<proteinExistence type="predicted"/>
<protein>
    <submittedName>
        <fullName evidence="1">Uncharacterized protein</fullName>
    </submittedName>
</protein>
<accession>A0A5L4NM17</accession>
<evidence type="ECO:0000313" key="1">
    <source>
        <dbReference type="EMBL" id="EAI3913755.1"/>
    </source>
</evidence>
<comment type="caution">
    <text evidence="1">The sequence shown here is derived from an EMBL/GenBank/DDBJ whole genome shotgun (WGS) entry which is preliminary data.</text>
</comment>
<dbReference type="EMBL" id="AABOWU010000003">
    <property type="protein sequence ID" value="EAI3913755.1"/>
    <property type="molecule type" value="Genomic_DNA"/>
</dbReference>
<gene>
    <name evidence="1" type="ORF">YZ34_01855</name>
</gene>
<reference evidence="1 2" key="1">
    <citation type="submission" date="2018-05" db="EMBL/GenBank/DDBJ databases">
        <authorList>
            <consortium name="PulseNet: The National Subtyping Network for Foodborne Disease Surveillance"/>
            <person name="Tarr C.L."/>
            <person name="Trees E."/>
            <person name="Katz L.S."/>
            <person name="Carleton-Romer H.A."/>
            <person name="Stroika S."/>
            <person name="Kucerova Z."/>
            <person name="Roache K.F."/>
            <person name="Sabol A.L."/>
            <person name="Besser J."/>
            <person name="Gerner-Smidt P."/>
        </authorList>
    </citation>
    <scope>NUCLEOTIDE SEQUENCE [LARGE SCALE GENOMIC DNA]</scope>
    <source>
        <strain evidence="1 2">D6489</strain>
    </source>
</reference>
<dbReference type="Proteomes" id="UP000559808">
    <property type="component" value="Unassembled WGS sequence"/>
</dbReference>
<sequence length="59" mass="6470">MAITLVEVYDGNRRLYSKPVNTNKGDALIGFIGSSVSIKEGSWIVTYDEKGQRISSHPA</sequence>
<organism evidence="1 2">
    <name type="scientific">Campylobacter lari</name>
    <dbReference type="NCBI Taxonomy" id="201"/>
    <lineage>
        <taxon>Bacteria</taxon>
        <taxon>Pseudomonadati</taxon>
        <taxon>Campylobacterota</taxon>
        <taxon>Epsilonproteobacteria</taxon>
        <taxon>Campylobacterales</taxon>
        <taxon>Campylobacteraceae</taxon>
        <taxon>Campylobacter</taxon>
    </lineage>
</organism>
<dbReference type="AlphaFoldDB" id="A0A5L4NM17"/>
<evidence type="ECO:0000313" key="2">
    <source>
        <dbReference type="Proteomes" id="UP000559808"/>
    </source>
</evidence>